<evidence type="ECO:0000256" key="1">
    <source>
        <dbReference type="SAM" id="MobiDB-lite"/>
    </source>
</evidence>
<sequence length="128" mass="13516">MARSQNGPGISGNDTEMAATFLPSGISDKSQLRPKLLSPSRSPLSRFRDPSSSDDPRPLPVAVTFLSEVHMKSSHPLPCRAVSAGQMAKDGGICGGGGACFPPAQSRDRLNDLDISPWRRSSVSLGIL</sequence>
<feature type="compositionally biased region" description="Basic and acidic residues" evidence="1">
    <location>
        <begin position="46"/>
        <end position="57"/>
    </location>
</feature>
<evidence type="ECO:0000313" key="3">
    <source>
        <dbReference type="Proteomes" id="UP001153269"/>
    </source>
</evidence>
<evidence type="ECO:0000313" key="2">
    <source>
        <dbReference type="EMBL" id="CAB1414042.1"/>
    </source>
</evidence>
<feature type="region of interest" description="Disordered" evidence="1">
    <location>
        <begin position="1"/>
        <end position="59"/>
    </location>
</feature>
<organism evidence="2 3">
    <name type="scientific">Pleuronectes platessa</name>
    <name type="common">European plaice</name>
    <dbReference type="NCBI Taxonomy" id="8262"/>
    <lineage>
        <taxon>Eukaryota</taxon>
        <taxon>Metazoa</taxon>
        <taxon>Chordata</taxon>
        <taxon>Craniata</taxon>
        <taxon>Vertebrata</taxon>
        <taxon>Euteleostomi</taxon>
        <taxon>Actinopterygii</taxon>
        <taxon>Neopterygii</taxon>
        <taxon>Teleostei</taxon>
        <taxon>Neoteleostei</taxon>
        <taxon>Acanthomorphata</taxon>
        <taxon>Carangaria</taxon>
        <taxon>Pleuronectiformes</taxon>
        <taxon>Pleuronectoidei</taxon>
        <taxon>Pleuronectidae</taxon>
        <taxon>Pleuronectes</taxon>
    </lineage>
</organism>
<feature type="compositionally biased region" description="Low complexity" evidence="1">
    <location>
        <begin position="33"/>
        <end position="45"/>
    </location>
</feature>
<reference evidence="2" key="1">
    <citation type="submission" date="2020-03" db="EMBL/GenBank/DDBJ databases">
        <authorList>
            <person name="Weist P."/>
        </authorList>
    </citation>
    <scope>NUCLEOTIDE SEQUENCE</scope>
</reference>
<comment type="caution">
    <text evidence="2">The sequence shown here is derived from an EMBL/GenBank/DDBJ whole genome shotgun (WGS) entry which is preliminary data.</text>
</comment>
<dbReference type="AlphaFoldDB" id="A0A9N7TJE9"/>
<dbReference type="EMBL" id="CADEAL010000085">
    <property type="protein sequence ID" value="CAB1414042.1"/>
    <property type="molecule type" value="Genomic_DNA"/>
</dbReference>
<name>A0A9N7TJE9_PLEPL</name>
<feature type="compositionally biased region" description="Polar residues" evidence="1">
    <location>
        <begin position="1"/>
        <end position="14"/>
    </location>
</feature>
<dbReference type="Proteomes" id="UP001153269">
    <property type="component" value="Unassembled WGS sequence"/>
</dbReference>
<gene>
    <name evidence="2" type="ORF">PLEPLA_LOCUS1745</name>
</gene>
<accession>A0A9N7TJE9</accession>
<proteinExistence type="predicted"/>
<protein>
    <submittedName>
        <fullName evidence="2">Uncharacterized protein</fullName>
    </submittedName>
</protein>
<keyword evidence="3" id="KW-1185">Reference proteome</keyword>